<dbReference type="InterPro" id="IPR023157">
    <property type="entry name" value="AGR-C-984p-like_sf"/>
</dbReference>
<dbReference type="SUPFAM" id="SSF158837">
    <property type="entry name" value="AGR C 984p-like"/>
    <property type="match status" value="1"/>
</dbReference>
<dbReference type="Proteomes" id="UP000188879">
    <property type="component" value="Unassembled WGS sequence"/>
</dbReference>
<dbReference type="AlphaFoldDB" id="A0A1V2H8P8"/>
<sequence length="256" mass="28138">MFEEAAMTINPYLGTLFGYGSDSSAMTGTDRIGLYNKTLKNEDKDTARLSKDPSIKRDLDRLQKAIDTAESPEALLKDPTARKVLLQAYGLAGQEDNVALATRALTSDLKAEGNLASQLTNGAWKTAAQDLDFAKSGLAKLKDPKTFAEIKANYIEYKRVSEVADQSTEVSDALHIRGMEDKTPGVYNVLGDKILRRVALTLAGLPEEIAYQSIESQARQVEKRIDLTEFSTAEGREKLINRYLIISGNTGFSYMA</sequence>
<proteinExistence type="predicted"/>
<dbReference type="OrthoDB" id="7315599at2"/>
<name>A0A1V2H8P8_9PROT</name>
<dbReference type="Gene3D" id="1.10.3700.10">
    <property type="entry name" value="AGR C 984p-like"/>
    <property type="match status" value="1"/>
</dbReference>
<reference evidence="1 2" key="1">
    <citation type="submission" date="2016-10" db="EMBL/GenBank/DDBJ databases">
        <title>Draft Genome sequence of Roseomonas sp. strain M3.</title>
        <authorList>
            <person name="Subhash Y."/>
            <person name="Lee S."/>
        </authorList>
    </citation>
    <scope>NUCLEOTIDE SEQUENCE [LARGE SCALE GENOMIC DNA]</scope>
    <source>
        <strain evidence="1 2">M3</strain>
    </source>
</reference>
<keyword evidence="2" id="KW-1185">Reference proteome</keyword>
<dbReference type="InterPro" id="IPR010626">
    <property type="entry name" value="DUF1217"/>
</dbReference>
<accession>A0A1V2H8P8</accession>
<evidence type="ECO:0000313" key="2">
    <source>
        <dbReference type="Proteomes" id="UP000188879"/>
    </source>
</evidence>
<comment type="caution">
    <text evidence="1">The sequence shown here is derived from an EMBL/GenBank/DDBJ whole genome shotgun (WGS) entry which is preliminary data.</text>
</comment>
<organism evidence="1 2">
    <name type="scientific">Teichococcus deserti</name>
    <dbReference type="NCBI Taxonomy" id="1817963"/>
    <lineage>
        <taxon>Bacteria</taxon>
        <taxon>Pseudomonadati</taxon>
        <taxon>Pseudomonadota</taxon>
        <taxon>Alphaproteobacteria</taxon>
        <taxon>Acetobacterales</taxon>
        <taxon>Roseomonadaceae</taxon>
        <taxon>Roseomonas</taxon>
    </lineage>
</organism>
<gene>
    <name evidence="1" type="ORF">BKE38_01740</name>
</gene>
<dbReference type="EMBL" id="MLCO01000011">
    <property type="protein sequence ID" value="ONG58854.1"/>
    <property type="molecule type" value="Genomic_DNA"/>
</dbReference>
<evidence type="ECO:0008006" key="3">
    <source>
        <dbReference type="Google" id="ProtNLM"/>
    </source>
</evidence>
<protein>
    <recommendedName>
        <fullName evidence="3">DUF1217 domain-containing protein</fullName>
    </recommendedName>
</protein>
<dbReference type="Pfam" id="PF06748">
    <property type="entry name" value="DUF1217"/>
    <property type="match status" value="1"/>
</dbReference>
<evidence type="ECO:0000313" key="1">
    <source>
        <dbReference type="EMBL" id="ONG58854.1"/>
    </source>
</evidence>